<feature type="domain" description="Reverse transcriptase Ty1/copia-type" evidence="1">
    <location>
        <begin position="9"/>
        <end position="72"/>
    </location>
</feature>
<dbReference type="PANTHER" id="PTHR11439">
    <property type="entry name" value="GAG-POL-RELATED RETROTRANSPOSON"/>
    <property type="match status" value="1"/>
</dbReference>
<dbReference type="Proteomes" id="UP001064489">
    <property type="component" value="Chromosome 1"/>
</dbReference>
<keyword evidence="3" id="KW-1185">Reference proteome</keyword>
<organism evidence="2 3">
    <name type="scientific">Acer negundo</name>
    <name type="common">Box elder</name>
    <dbReference type="NCBI Taxonomy" id="4023"/>
    <lineage>
        <taxon>Eukaryota</taxon>
        <taxon>Viridiplantae</taxon>
        <taxon>Streptophyta</taxon>
        <taxon>Embryophyta</taxon>
        <taxon>Tracheophyta</taxon>
        <taxon>Spermatophyta</taxon>
        <taxon>Magnoliopsida</taxon>
        <taxon>eudicotyledons</taxon>
        <taxon>Gunneridae</taxon>
        <taxon>Pentapetalae</taxon>
        <taxon>rosids</taxon>
        <taxon>malvids</taxon>
        <taxon>Sapindales</taxon>
        <taxon>Sapindaceae</taxon>
        <taxon>Hippocastanoideae</taxon>
        <taxon>Acereae</taxon>
        <taxon>Acer</taxon>
    </lineage>
</organism>
<dbReference type="PANTHER" id="PTHR11439:SF467">
    <property type="entry name" value="INTEGRASE CATALYTIC DOMAIN-CONTAINING PROTEIN"/>
    <property type="match status" value="1"/>
</dbReference>
<reference evidence="2" key="2">
    <citation type="submission" date="2023-02" db="EMBL/GenBank/DDBJ databases">
        <authorList>
            <person name="Swenson N.G."/>
            <person name="Wegrzyn J.L."/>
            <person name="Mcevoy S.L."/>
        </authorList>
    </citation>
    <scope>NUCLEOTIDE SEQUENCE</scope>
    <source>
        <strain evidence="2">91603</strain>
        <tissue evidence="2">Leaf</tissue>
    </source>
</reference>
<comment type="caution">
    <text evidence="2">The sequence shown here is derived from an EMBL/GenBank/DDBJ whole genome shotgun (WGS) entry which is preliminary data.</text>
</comment>
<dbReference type="EMBL" id="JAJSOW010000003">
    <property type="protein sequence ID" value="KAI9193965.1"/>
    <property type="molecule type" value="Genomic_DNA"/>
</dbReference>
<reference evidence="2" key="1">
    <citation type="journal article" date="2022" name="Plant J.">
        <title>Strategies of tolerance reflected in two North American maple genomes.</title>
        <authorList>
            <person name="McEvoy S.L."/>
            <person name="Sezen U.U."/>
            <person name="Trouern-Trend A."/>
            <person name="McMahon S.M."/>
            <person name="Schaberg P.G."/>
            <person name="Yang J."/>
            <person name="Wegrzyn J.L."/>
            <person name="Swenson N.G."/>
        </authorList>
    </citation>
    <scope>NUCLEOTIDE SEQUENCE</scope>
    <source>
        <strain evidence="2">91603</strain>
    </source>
</reference>
<dbReference type="AlphaFoldDB" id="A0AAD5JBZ9"/>
<protein>
    <recommendedName>
        <fullName evidence="1">Reverse transcriptase Ty1/copia-type domain-containing protein</fullName>
    </recommendedName>
</protein>
<dbReference type="InterPro" id="IPR013103">
    <property type="entry name" value="RVT_2"/>
</dbReference>
<dbReference type="Pfam" id="PF07727">
    <property type="entry name" value="RVT_2"/>
    <property type="match status" value="1"/>
</dbReference>
<sequence>MNLIGTPGELQKTAEYLKKEFEMKDLGKTKYCLGLEIEHISNGVLVHQSAYIDKILKRFHMDNAHPLSTPMVVRTFDPKKDPFRPKENGEKILGPEVPYLNAIGALLYLAQCTRSDITFSVNVLARFSSAPTRRYWNGIKHLLRYLSGTKDFGLFYTKSNNFSGLLSYIDAGYLSDPHKARLQTGYIFTYIMAQQYNGTTISWRSTKQTLVTTSSNHSKIIAIHEASRECVWLKSVIHHIQNTCGFSLSTEMPTQIFEDNAACIAQILHCSN</sequence>
<dbReference type="CDD" id="cd09272">
    <property type="entry name" value="RNase_HI_RT_Ty1"/>
    <property type="match status" value="1"/>
</dbReference>
<evidence type="ECO:0000313" key="3">
    <source>
        <dbReference type="Proteomes" id="UP001064489"/>
    </source>
</evidence>
<evidence type="ECO:0000313" key="2">
    <source>
        <dbReference type="EMBL" id="KAI9193965.1"/>
    </source>
</evidence>
<accession>A0AAD5JBZ9</accession>
<gene>
    <name evidence="2" type="ORF">LWI28_001799</name>
</gene>
<name>A0AAD5JBZ9_ACENE</name>
<evidence type="ECO:0000259" key="1">
    <source>
        <dbReference type="Pfam" id="PF07727"/>
    </source>
</evidence>
<proteinExistence type="predicted"/>